<dbReference type="InterPro" id="IPR025578">
    <property type="entry name" value="DUF4359"/>
</dbReference>
<dbReference type="Proteomes" id="UP000239589">
    <property type="component" value="Unassembled WGS sequence"/>
</dbReference>
<dbReference type="OrthoDB" id="573423at2"/>
<name>A0A2S6CZK7_9CYAN</name>
<reference evidence="2 3" key="1">
    <citation type="submission" date="2018-02" db="EMBL/GenBank/DDBJ databases">
        <title>Discovery of a pederin family compound in a non-symbiotic bloom-forming cyanobacterium.</title>
        <authorList>
            <person name="Kust A."/>
            <person name="Mares J."/>
            <person name="Jokela J."/>
            <person name="Urajova P."/>
            <person name="Hajek J."/>
            <person name="Saurav K."/>
            <person name="Voracova K."/>
            <person name="Fewer D.P."/>
            <person name="Haapaniemi E."/>
            <person name="Permi P."/>
            <person name="Rehakova K."/>
            <person name="Sivonen K."/>
            <person name="Hrouzek P."/>
        </authorList>
    </citation>
    <scope>NUCLEOTIDE SEQUENCE [LARGE SCALE GENOMIC DNA]</scope>
    <source>
        <strain evidence="2 3">CHARLIE-1</strain>
    </source>
</reference>
<protein>
    <recommendedName>
        <fullName evidence="4">DUF4359 domain-containing protein</fullName>
    </recommendedName>
</protein>
<evidence type="ECO:0000256" key="1">
    <source>
        <dbReference type="SAM" id="SignalP"/>
    </source>
</evidence>
<organism evidence="2 3">
    <name type="scientific">Cuspidothrix issatschenkoi CHARLIE-1</name>
    <dbReference type="NCBI Taxonomy" id="2052836"/>
    <lineage>
        <taxon>Bacteria</taxon>
        <taxon>Bacillati</taxon>
        <taxon>Cyanobacteriota</taxon>
        <taxon>Cyanophyceae</taxon>
        <taxon>Nostocales</taxon>
        <taxon>Aphanizomenonaceae</taxon>
        <taxon>Cuspidothrix</taxon>
    </lineage>
</organism>
<evidence type="ECO:0000313" key="3">
    <source>
        <dbReference type="Proteomes" id="UP000239589"/>
    </source>
</evidence>
<evidence type="ECO:0000313" key="2">
    <source>
        <dbReference type="EMBL" id="PPJ65139.1"/>
    </source>
</evidence>
<dbReference type="RefSeq" id="WP_104386069.1">
    <property type="nucleotide sequence ID" value="NZ_PGEM01000005.1"/>
</dbReference>
<dbReference type="EMBL" id="PGEM01000005">
    <property type="protein sequence ID" value="PPJ65139.1"/>
    <property type="molecule type" value="Genomic_DNA"/>
</dbReference>
<sequence>MKPLTMLICVGAASVSILGAILTKTNPNQTKYEEYALDKVTTYLKTDVCNKTPSFLEKLIKVNCEGMLQSAMPHLKELITTTTNRQDYLIFSIYRTEIKLDSVIPGYKFETVGALNQFYTFNAEQK</sequence>
<accession>A0A2S6CZK7</accession>
<feature type="signal peptide" evidence="1">
    <location>
        <begin position="1"/>
        <end position="19"/>
    </location>
</feature>
<keyword evidence="3" id="KW-1185">Reference proteome</keyword>
<gene>
    <name evidence="2" type="ORF">CUN59_00780</name>
</gene>
<comment type="caution">
    <text evidence="2">The sequence shown here is derived from an EMBL/GenBank/DDBJ whole genome shotgun (WGS) entry which is preliminary data.</text>
</comment>
<keyword evidence="1" id="KW-0732">Signal</keyword>
<evidence type="ECO:0008006" key="4">
    <source>
        <dbReference type="Google" id="ProtNLM"/>
    </source>
</evidence>
<proteinExistence type="predicted"/>
<feature type="chain" id="PRO_5015779016" description="DUF4359 domain-containing protein" evidence="1">
    <location>
        <begin position="20"/>
        <end position="126"/>
    </location>
</feature>
<dbReference type="AlphaFoldDB" id="A0A2S6CZK7"/>
<dbReference type="Pfam" id="PF14271">
    <property type="entry name" value="DUF4359"/>
    <property type="match status" value="1"/>
</dbReference>